<dbReference type="EMBL" id="PGOL01000387">
    <property type="protein sequence ID" value="PKI71214.1"/>
    <property type="molecule type" value="Genomic_DNA"/>
</dbReference>
<protein>
    <recommendedName>
        <fullName evidence="5">Pentatricopeptide repeat-containing protein</fullName>
    </recommendedName>
</protein>
<dbReference type="PANTHER" id="PTHR24015">
    <property type="entry name" value="OS07G0578800 PROTEIN-RELATED"/>
    <property type="match status" value="1"/>
</dbReference>
<reference evidence="3 4" key="1">
    <citation type="submission" date="2017-11" db="EMBL/GenBank/DDBJ databases">
        <title>De-novo sequencing of pomegranate (Punica granatum L.) genome.</title>
        <authorList>
            <person name="Akparov Z."/>
            <person name="Amiraslanov A."/>
            <person name="Hajiyeva S."/>
            <person name="Abbasov M."/>
            <person name="Kaur K."/>
            <person name="Hamwieh A."/>
            <person name="Solovyev V."/>
            <person name="Salamov A."/>
            <person name="Braich B."/>
            <person name="Kosarev P."/>
            <person name="Mahmoud A."/>
            <person name="Hajiyev E."/>
            <person name="Babayeva S."/>
            <person name="Izzatullayeva V."/>
            <person name="Mammadov A."/>
            <person name="Mammadov A."/>
            <person name="Sharifova S."/>
            <person name="Ojaghi J."/>
            <person name="Eynullazada K."/>
            <person name="Bayramov B."/>
            <person name="Abdulazimova A."/>
            <person name="Shahmuradov I."/>
        </authorList>
    </citation>
    <scope>NUCLEOTIDE SEQUENCE [LARGE SCALE GENOMIC DNA]</scope>
    <source>
        <strain evidence="4">cv. AG2017</strain>
        <tissue evidence="3">Leaf</tissue>
    </source>
</reference>
<proteinExistence type="predicted"/>
<keyword evidence="1" id="KW-0677">Repeat</keyword>
<sequence>MSMSLSTSTTVPVFPLPLPPSQPQPHAIIQFHRSQRPLKSSSLQLHLQTSSDTDALLPAAVSIPSPSASASPSPSPSASSWIESLRSKTRSNLFKEAVSTYICMTTAGIPPDNFAFPAVLKAAAALQDLHLGKQLHAQALKLGYASSSVTVSNTLIHFYGKCGDIGDASQAFDRISNRDQVSWNSMIAAACRFEDWGLAIQLFRLRNGHSETFTVNALIAMYAKLGRVDDCIALFKSFEDRDLVSWNTVISSLSQNKRYLEALLCLHHMVLDGTKPDAVTIASILPACSQLQMFDKGREIHAQALKDEEIIQNSFVASALVDMYSNCRRVDSARHIFDSTSDRKIGLWNAMIAGYAQNEHEHDALKFFIEMETVAGLHSNATTMASVLPACVCSEAFSVKESIHGHVVKKGLERDRYVQNALMDMYARMGRLDIAEAIFEEMQVKDIVSWNTMITAYVLRECHDKALFLLSQIQVVEEDANFKEKDCDGERVNPRANGVTLMTVLPGCAALAALSKGKEIHGYAIRSMLASDVA</sequence>
<dbReference type="InterPro" id="IPR011990">
    <property type="entry name" value="TPR-like_helical_dom_sf"/>
</dbReference>
<accession>A0A2I0KRV1</accession>
<dbReference type="Pfam" id="PF13041">
    <property type="entry name" value="PPR_2"/>
    <property type="match status" value="1"/>
</dbReference>
<evidence type="ECO:0000256" key="1">
    <source>
        <dbReference type="ARBA" id="ARBA00022737"/>
    </source>
</evidence>
<evidence type="ECO:0000313" key="4">
    <source>
        <dbReference type="Proteomes" id="UP000233551"/>
    </source>
</evidence>
<dbReference type="NCBIfam" id="TIGR00756">
    <property type="entry name" value="PPR"/>
    <property type="match status" value="3"/>
</dbReference>
<dbReference type="FunFam" id="1.25.40.10:FF:000361">
    <property type="entry name" value="Pentatricopeptide repeat-containing protein chloroplastic"/>
    <property type="match status" value="1"/>
</dbReference>
<dbReference type="InterPro" id="IPR046960">
    <property type="entry name" value="PPR_At4g14850-like_plant"/>
</dbReference>
<dbReference type="STRING" id="22663.A0A2I0KRV1"/>
<evidence type="ECO:0000313" key="3">
    <source>
        <dbReference type="EMBL" id="PKI71214.1"/>
    </source>
</evidence>
<dbReference type="Gene3D" id="1.25.40.10">
    <property type="entry name" value="Tetratricopeptide repeat domain"/>
    <property type="match status" value="4"/>
</dbReference>
<keyword evidence="4" id="KW-1185">Reference proteome</keyword>
<dbReference type="Pfam" id="PF01535">
    <property type="entry name" value="PPR"/>
    <property type="match status" value="6"/>
</dbReference>
<evidence type="ECO:0008006" key="5">
    <source>
        <dbReference type="Google" id="ProtNLM"/>
    </source>
</evidence>
<evidence type="ECO:0000256" key="2">
    <source>
        <dbReference type="PROSITE-ProRule" id="PRU00708"/>
    </source>
</evidence>
<organism evidence="3 4">
    <name type="scientific">Punica granatum</name>
    <name type="common">Pomegranate</name>
    <dbReference type="NCBI Taxonomy" id="22663"/>
    <lineage>
        <taxon>Eukaryota</taxon>
        <taxon>Viridiplantae</taxon>
        <taxon>Streptophyta</taxon>
        <taxon>Embryophyta</taxon>
        <taxon>Tracheophyta</taxon>
        <taxon>Spermatophyta</taxon>
        <taxon>Magnoliopsida</taxon>
        <taxon>eudicotyledons</taxon>
        <taxon>Gunneridae</taxon>
        <taxon>Pentapetalae</taxon>
        <taxon>rosids</taxon>
        <taxon>malvids</taxon>
        <taxon>Myrtales</taxon>
        <taxon>Lythraceae</taxon>
        <taxon>Punica</taxon>
    </lineage>
</organism>
<dbReference type="GO" id="GO:0003723">
    <property type="term" value="F:RNA binding"/>
    <property type="evidence" value="ECO:0007669"/>
    <property type="project" value="InterPro"/>
</dbReference>
<dbReference type="GO" id="GO:0009451">
    <property type="term" value="P:RNA modification"/>
    <property type="evidence" value="ECO:0007669"/>
    <property type="project" value="InterPro"/>
</dbReference>
<dbReference type="PROSITE" id="PS51375">
    <property type="entry name" value="PPR"/>
    <property type="match status" value="2"/>
</dbReference>
<comment type="caution">
    <text evidence="3">The sequence shown here is derived from an EMBL/GenBank/DDBJ whole genome shotgun (WGS) entry which is preliminary data.</text>
</comment>
<dbReference type="AlphaFoldDB" id="A0A2I0KRV1"/>
<feature type="non-terminal residue" evidence="3">
    <location>
        <position position="534"/>
    </location>
</feature>
<name>A0A2I0KRV1_PUNGR</name>
<feature type="repeat" description="PPR" evidence="2">
    <location>
        <begin position="242"/>
        <end position="276"/>
    </location>
</feature>
<dbReference type="PANTHER" id="PTHR24015:SF739">
    <property type="entry name" value="OS03G0644200 PROTEIN"/>
    <property type="match status" value="1"/>
</dbReference>
<dbReference type="InterPro" id="IPR002885">
    <property type="entry name" value="PPR_rpt"/>
</dbReference>
<dbReference type="Proteomes" id="UP000233551">
    <property type="component" value="Unassembled WGS sequence"/>
</dbReference>
<feature type="repeat" description="PPR" evidence="2">
    <location>
        <begin position="415"/>
        <end position="449"/>
    </location>
</feature>
<gene>
    <name evidence="3" type="ORF">CRG98_008389</name>
</gene>